<dbReference type="AlphaFoldDB" id="A0A8K0JTT4"/>
<feature type="region of interest" description="Disordered" evidence="6">
    <location>
        <begin position="519"/>
        <end position="539"/>
    </location>
</feature>
<evidence type="ECO:0000313" key="7">
    <source>
        <dbReference type="EMBL" id="KAG7580053.1"/>
    </source>
</evidence>
<reference evidence="7" key="1">
    <citation type="submission" date="2020-04" db="EMBL/GenBank/DDBJ databases">
        <title>Analysis of mating type loci in Filobasidium floriforme.</title>
        <authorList>
            <person name="Nowrousian M."/>
        </authorList>
    </citation>
    <scope>NUCLEOTIDE SEQUENCE</scope>
    <source>
        <strain evidence="7">CBS 6242</strain>
    </source>
</reference>
<feature type="region of interest" description="Disordered" evidence="6">
    <location>
        <begin position="163"/>
        <end position="197"/>
    </location>
</feature>
<gene>
    <name evidence="7" type="ORF">FFLO_00024</name>
</gene>
<feature type="compositionally biased region" description="Polar residues" evidence="6">
    <location>
        <begin position="184"/>
        <end position="197"/>
    </location>
</feature>
<feature type="compositionally biased region" description="Acidic residues" evidence="6">
    <location>
        <begin position="163"/>
        <end position="173"/>
    </location>
</feature>
<proteinExistence type="inferred from homology"/>
<keyword evidence="3" id="KW-0805">Transcription regulation</keyword>
<dbReference type="GO" id="GO:0000228">
    <property type="term" value="C:nuclear chromosome"/>
    <property type="evidence" value="ECO:0007669"/>
    <property type="project" value="InterPro"/>
</dbReference>
<evidence type="ECO:0000256" key="6">
    <source>
        <dbReference type="SAM" id="MobiDB-lite"/>
    </source>
</evidence>
<evidence type="ECO:0000313" key="8">
    <source>
        <dbReference type="Proteomes" id="UP000812966"/>
    </source>
</evidence>
<dbReference type="EMBL" id="JABELV010000001">
    <property type="protein sequence ID" value="KAG7580053.1"/>
    <property type="molecule type" value="Genomic_DNA"/>
</dbReference>
<dbReference type="Pfam" id="PF04855">
    <property type="entry name" value="SNF5"/>
    <property type="match status" value="1"/>
</dbReference>
<evidence type="ECO:0000256" key="2">
    <source>
        <dbReference type="ARBA" id="ARBA00010239"/>
    </source>
</evidence>
<keyword evidence="8" id="KW-1185">Reference proteome</keyword>
<dbReference type="GO" id="GO:0006338">
    <property type="term" value="P:chromatin remodeling"/>
    <property type="evidence" value="ECO:0007669"/>
    <property type="project" value="InterPro"/>
</dbReference>
<feature type="compositionally biased region" description="Basic and acidic residues" evidence="6">
    <location>
        <begin position="520"/>
        <end position="531"/>
    </location>
</feature>
<feature type="region of interest" description="Disordered" evidence="6">
    <location>
        <begin position="31"/>
        <end position="62"/>
    </location>
</feature>
<comment type="subcellular location">
    <subcellularLocation>
        <location evidence="1">Nucleus</location>
    </subcellularLocation>
</comment>
<evidence type="ECO:0000256" key="3">
    <source>
        <dbReference type="ARBA" id="ARBA00023015"/>
    </source>
</evidence>
<feature type="region of interest" description="Disordered" evidence="6">
    <location>
        <begin position="324"/>
        <end position="355"/>
    </location>
</feature>
<evidence type="ECO:0000256" key="1">
    <source>
        <dbReference type="ARBA" id="ARBA00004123"/>
    </source>
</evidence>
<evidence type="ECO:0000256" key="4">
    <source>
        <dbReference type="ARBA" id="ARBA00023163"/>
    </source>
</evidence>
<feature type="compositionally biased region" description="Low complexity" evidence="6">
    <location>
        <begin position="41"/>
        <end position="62"/>
    </location>
</feature>
<keyword evidence="5" id="KW-0539">Nucleus</keyword>
<protein>
    <submittedName>
        <fullName evidence="7">Uncharacterized protein</fullName>
    </submittedName>
</protein>
<keyword evidence="4" id="KW-0804">Transcription</keyword>
<dbReference type="PANTHER" id="PTHR10019">
    <property type="entry name" value="SNF5"/>
    <property type="match status" value="1"/>
</dbReference>
<accession>A0A8K0JTT4</accession>
<organism evidence="7 8">
    <name type="scientific">Filobasidium floriforme</name>
    <dbReference type="NCBI Taxonomy" id="5210"/>
    <lineage>
        <taxon>Eukaryota</taxon>
        <taxon>Fungi</taxon>
        <taxon>Dikarya</taxon>
        <taxon>Basidiomycota</taxon>
        <taxon>Agaricomycotina</taxon>
        <taxon>Tremellomycetes</taxon>
        <taxon>Filobasidiales</taxon>
        <taxon>Filobasidiaceae</taxon>
        <taxon>Filobasidium</taxon>
    </lineage>
</organism>
<comment type="similarity">
    <text evidence="2">Belongs to the SNF5 family.</text>
</comment>
<comment type="caution">
    <text evidence="7">The sequence shown here is derived from an EMBL/GenBank/DDBJ whole genome shotgun (WGS) entry which is preliminary data.</text>
</comment>
<sequence>MIADTFCLFYFIAPATFTQAPLKTYTPAVPSRLRPGANNQSPYGSPAPSYPAQQHAPQPAYQQQNTVIPPVSYAGGNYPLAAVPPGSVTRGILARRPVSQAKWTTYESRVKTGVTTLIQPINITGGPNPAFSQMPSTGGGASTPVASEGRRRTTRVNYAEDEAYEGLEDDDGGDAGGTRYSRRMAQQSRRADNASNGDIQAGWSWLGDRAPSDRVVSKQAQPMVLSCAGEDELDREAYKPVLLAPIRIELDTDTHRIRDYFTWNVNERLITPYEFAMVLCRDLNINGSQYADPIATMIVGQCEEYAELLNIDILDDADIENNPVEEGEEADGTAEKHVGNGLRSRGTSAGARKRSGAGLDLDRVHKRVRFNRPGDVDVVKDANGEIKEAGAAPKESEAEESDCRVIVNLDVQISTFNLRDRIEWDLSSTMTPEAFTASYCTELGLTGEAEPIIAHAIHEEILKHKKDAYESGLYGPGAVQYDSRDDAPKRLRGVWRDYWDRDEFGPVMIPLTAEMMQASEEGRSREARSVDIVDESLCQ</sequence>
<evidence type="ECO:0000256" key="5">
    <source>
        <dbReference type="ARBA" id="ARBA00023242"/>
    </source>
</evidence>
<dbReference type="InterPro" id="IPR006939">
    <property type="entry name" value="SNF5"/>
</dbReference>
<name>A0A8K0JTT4_9TREE</name>
<dbReference type="Proteomes" id="UP000812966">
    <property type="component" value="Unassembled WGS sequence"/>
</dbReference>